<dbReference type="GO" id="GO:0016020">
    <property type="term" value="C:membrane"/>
    <property type="evidence" value="ECO:0007669"/>
    <property type="project" value="InterPro"/>
</dbReference>
<keyword evidence="1" id="KW-0808">Transferase</keyword>
<dbReference type="Pfam" id="PF07730">
    <property type="entry name" value="HisKA_3"/>
    <property type="match status" value="1"/>
</dbReference>
<proteinExistence type="predicted"/>
<dbReference type="Gene3D" id="1.20.5.1930">
    <property type="match status" value="1"/>
</dbReference>
<gene>
    <name evidence="6" type="ORF">E1267_09680</name>
</gene>
<dbReference type="SUPFAM" id="SSF55874">
    <property type="entry name" value="ATPase domain of HSP90 chaperone/DNA topoisomerase II/histidine kinase"/>
    <property type="match status" value="1"/>
</dbReference>
<evidence type="ECO:0000256" key="1">
    <source>
        <dbReference type="ARBA" id="ARBA00022679"/>
    </source>
</evidence>
<comment type="caution">
    <text evidence="6">The sequence shown here is derived from an EMBL/GenBank/DDBJ whole genome shotgun (WGS) entry which is preliminary data.</text>
</comment>
<dbReference type="RefSeq" id="WP_132331948.1">
    <property type="nucleotide sequence ID" value="NZ_SMJZ01000025.1"/>
</dbReference>
<evidence type="ECO:0000313" key="6">
    <source>
        <dbReference type="EMBL" id="TDC08672.1"/>
    </source>
</evidence>
<dbReference type="Proteomes" id="UP000295157">
    <property type="component" value="Unassembled WGS sequence"/>
</dbReference>
<dbReference type="GO" id="GO:0000155">
    <property type="term" value="F:phosphorelay sensor kinase activity"/>
    <property type="evidence" value="ECO:0007669"/>
    <property type="project" value="InterPro"/>
</dbReference>
<name>A0A4R4NNL8_9ACTN</name>
<dbReference type="PANTHER" id="PTHR24421">
    <property type="entry name" value="NITRATE/NITRITE SENSOR PROTEIN NARX-RELATED"/>
    <property type="match status" value="1"/>
</dbReference>
<evidence type="ECO:0000256" key="3">
    <source>
        <dbReference type="ARBA" id="ARBA00023012"/>
    </source>
</evidence>
<keyword evidence="4" id="KW-0812">Transmembrane</keyword>
<dbReference type="PANTHER" id="PTHR24421:SF63">
    <property type="entry name" value="SENSOR HISTIDINE KINASE DESK"/>
    <property type="match status" value="1"/>
</dbReference>
<protein>
    <submittedName>
        <fullName evidence="6">Sensor histidine kinase</fullName>
    </submittedName>
</protein>
<dbReference type="EMBL" id="SMJZ01000025">
    <property type="protein sequence ID" value="TDC08672.1"/>
    <property type="molecule type" value="Genomic_DNA"/>
</dbReference>
<evidence type="ECO:0000256" key="2">
    <source>
        <dbReference type="ARBA" id="ARBA00022777"/>
    </source>
</evidence>
<dbReference type="InterPro" id="IPR036890">
    <property type="entry name" value="HATPase_C_sf"/>
</dbReference>
<keyword evidence="4" id="KW-1133">Transmembrane helix</keyword>
<feature type="transmembrane region" description="Helical" evidence="4">
    <location>
        <begin position="147"/>
        <end position="170"/>
    </location>
</feature>
<organism evidence="6 7">
    <name type="scientific">Nonomuraea longispora</name>
    <dbReference type="NCBI Taxonomy" id="1848320"/>
    <lineage>
        <taxon>Bacteria</taxon>
        <taxon>Bacillati</taxon>
        <taxon>Actinomycetota</taxon>
        <taxon>Actinomycetes</taxon>
        <taxon>Streptosporangiales</taxon>
        <taxon>Streptosporangiaceae</taxon>
        <taxon>Nonomuraea</taxon>
    </lineage>
</organism>
<evidence type="ECO:0000256" key="4">
    <source>
        <dbReference type="SAM" id="Phobius"/>
    </source>
</evidence>
<feature type="transmembrane region" description="Helical" evidence="4">
    <location>
        <begin position="12"/>
        <end position="29"/>
    </location>
</feature>
<dbReference type="GO" id="GO:0046983">
    <property type="term" value="F:protein dimerization activity"/>
    <property type="evidence" value="ECO:0007669"/>
    <property type="project" value="InterPro"/>
</dbReference>
<keyword evidence="3" id="KW-0902">Two-component regulatory system</keyword>
<evidence type="ECO:0000313" key="7">
    <source>
        <dbReference type="Proteomes" id="UP000295157"/>
    </source>
</evidence>
<dbReference type="AlphaFoldDB" id="A0A4R4NNL8"/>
<accession>A0A4R4NNL8</accession>
<dbReference type="CDD" id="cd16917">
    <property type="entry name" value="HATPase_UhpB-NarQ-NarX-like"/>
    <property type="match status" value="1"/>
</dbReference>
<keyword evidence="7" id="KW-1185">Reference proteome</keyword>
<keyword evidence="4" id="KW-0472">Membrane</keyword>
<keyword evidence="2 6" id="KW-0418">Kinase</keyword>
<feature type="transmembrane region" description="Helical" evidence="4">
    <location>
        <begin position="123"/>
        <end position="141"/>
    </location>
</feature>
<feature type="transmembrane region" description="Helical" evidence="4">
    <location>
        <begin position="41"/>
        <end position="59"/>
    </location>
</feature>
<dbReference type="Gene3D" id="3.30.565.10">
    <property type="entry name" value="Histidine kinase-like ATPase, C-terminal domain"/>
    <property type="match status" value="1"/>
</dbReference>
<sequence length="381" mass="41160">MDPIKRARRLTWAMIGSGVLMMWVLIAVWSVEAHVEGVLSWWRAGPALLAAAGLTWFCLRMADAILDRRYPTRQVVVAAVLALVAAGAGGADPIGWGFVLMAWLSVAMLGVSTRTLVLQMAGTWVAGVTLALVTAPAGMFADRGFGYYALLYGLWCVILPPSGRVWLLIWRLAMEAHEGRDAHTRLALAEERLRFSRDLHATVGHQLSAIAVKTELAVRLSDKDAGAARAEMVEVNTLTRKALRELRQAVRGYRELDLDAELNSVKGVLEAAGVRCEMRLPHRELPDGVSPAFAYAVREAVTNVLKHSVATFCHITIRFTEDEAELEVRNDGVAERPGGDLGSGLAGLRERLAAAGGTVNAQPAGDGEFVLNAVVSLPIRG</sequence>
<feature type="domain" description="Signal transduction histidine kinase subgroup 3 dimerisation and phosphoacceptor" evidence="5">
    <location>
        <begin position="191"/>
        <end position="257"/>
    </location>
</feature>
<dbReference type="OrthoDB" id="5241784at2"/>
<evidence type="ECO:0000259" key="5">
    <source>
        <dbReference type="Pfam" id="PF07730"/>
    </source>
</evidence>
<dbReference type="InterPro" id="IPR011712">
    <property type="entry name" value="Sig_transdc_His_kin_sub3_dim/P"/>
</dbReference>
<reference evidence="6 7" key="1">
    <citation type="submission" date="2019-02" db="EMBL/GenBank/DDBJ databases">
        <title>Draft genome sequences of novel Actinobacteria.</title>
        <authorList>
            <person name="Sahin N."/>
            <person name="Ay H."/>
            <person name="Saygin H."/>
        </authorList>
    </citation>
    <scope>NUCLEOTIDE SEQUENCE [LARGE SCALE GENOMIC DNA]</scope>
    <source>
        <strain evidence="6 7">KC201</strain>
    </source>
</reference>
<dbReference type="InterPro" id="IPR050482">
    <property type="entry name" value="Sensor_HK_TwoCompSys"/>
</dbReference>